<evidence type="ECO:0000256" key="4">
    <source>
        <dbReference type="ARBA" id="ARBA00022989"/>
    </source>
</evidence>
<dbReference type="GO" id="GO:0005743">
    <property type="term" value="C:mitochondrial inner membrane"/>
    <property type="evidence" value="ECO:0007669"/>
    <property type="project" value="UniProtKB-SubCell"/>
</dbReference>
<dbReference type="RefSeq" id="XP_017301178.1">
    <property type="nucleotide sequence ID" value="XM_017445689.2"/>
</dbReference>
<dbReference type="PROSITE" id="PS50895">
    <property type="entry name" value="SURF1"/>
    <property type="match status" value="1"/>
</dbReference>
<keyword evidence="5 6" id="KW-0472">Membrane</keyword>
<reference evidence="8 9" key="1">
    <citation type="submission" date="2025-04" db="UniProtKB">
        <authorList>
            <consortium name="RefSeq"/>
        </authorList>
    </citation>
    <scope>IDENTIFICATION</scope>
</reference>
<evidence type="ECO:0000256" key="6">
    <source>
        <dbReference type="RuleBase" id="RU363076"/>
    </source>
</evidence>
<evidence type="ECO:0000313" key="7">
    <source>
        <dbReference type="Proteomes" id="UP000079169"/>
    </source>
</evidence>
<evidence type="ECO:0000313" key="9">
    <source>
        <dbReference type="RefSeq" id="XP_017301178.1"/>
    </source>
</evidence>
<dbReference type="RefSeq" id="XP_008476156.1">
    <property type="nucleotide sequence ID" value="XM_008477934.2"/>
</dbReference>
<sequence length="277" mass="31360">MAKSGVTFGTLILRRSFHNTQKSFRYVRHSELLKSNESTAIGKYIFLTVPVTTLGLGLWQIYRMQWKENLISELQTKTNLPTVDFPADLSELEQLEYRRVRVQGHFDHTREVYLGPRSLLKGGGSTSTGSLMSQGSGAKSGYYVVTPFILSDRNLEILVNRGWVERDKKDPRTRQDGQVTEKIVLEGIVRQSEARPVFVPKYRGGDVWQYRDLDEMSTILGTSPIFLDACVDSDIPGGPIGGQTRVTLRNEHLSYVLTWLGISVGSSILWWKKFGKK</sequence>
<evidence type="ECO:0000256" key="2">
    <source>
        <dbReference type="ARBA" id="ARBA00007165"/>
    </source>
</evidence>
<dbReference type="PaxDb" id="121845-A0A1S3D7U8"/>
<dbReference type="InterPro" id="IPR002994">
    <property type="entry name" value="Surf1/Shy1"/>
</dbReference>
<evidence type="ECO:0000256" key="5">
    <source>
        <dbReference type="ARBA" id="ARBA00023136"/>
    </source>
</evidence>
<keyword evidence="4 6" id="KW-1133">Transmembrane helix</keyword>
<keyword evidence="6" id="KW-0496">Mitochondrion</keyword>
<dbReference type="Proteomes" id="UP000079169">
    <property type="component" value="Unplaced"/>
</dbReference>
<keyword evidence="6" id="KW-0999">Mitochondrion inner membrane</keyword>
<gene>
    <name evidence="8 9" type="primary">LOC103513124</name>
</gene>
<keyword evidence="7" id="KW-1185">Reference proteome</keyword>
<dbReference type="PANTHER" id="PTHR23427:SF2">
    <property type="entry name" value="SURFEIT LOCUS PROTEIN 1"/>
    <property type="match status" value="1"/>
</dbReference>
<comment type="subcellular location">
    <subcellularLocation>
        <location evidence="1">Membrane</location>
    </subcellularLocation>
    <subcellularLocation>
        <location evidence="6">Mitochondrion inner membrane</location>
        <topology evidence="6">Multi-pass membrane protein</topology>
    </subcellularLocation>
</comment>
<organism evidence="7 8">
    <name type="scientific">Diaphorina citri</name>
    <name type="common">Asian citrus psyllid</name>
    <dbReference type="NCBI Taxonomy" id="121845"/>
    <lineage>
        <taxon>Eukaryota</taxon>
        <taxon>Metazoa</taxon>
        <taxon>Ecdysozoa</taxon>
        <taxon>Arthropoda</taxon>
        <taxon>Hexapoda</taxon>
        <taxon>Insecta</taxon>
        <taxon>Pterygota</taxon>
        <taxon>Neoptera</taxon>
        <taxon>Paraneoptera</taxon>
        <taxon>Hemiptera</taxon>
        <taxon>Sternorrhyncha</taxon>
        <taxon>Psylloidea</taxon>
        <taxon>Psyllidae</taxon>
        <taxon>Diaphorininae</taxon>
        <taxon>Diaphorina</taxon>
    </lineage>
</organism>
<comment type="similarity">
    <text evidence="2 6">Belongs to the SURF1 family.</text>
</comment>
<evidence type="ECO:0000256" key="1">
    <source>
        <dbReference type="ARBA" id="ARBA00004370"/>
    </source>
</evidence>
<protein>
    <recommendedName>
        <fullName evidence="6">SURF1-like protein</fullName>
    </recommendedName>
</protein>
<accession>A0A1S3D7U8</accession>
<evidence type="ECO:0000256" key="3">
    <source>
        <dbReference type="ARBA" id="ARBA00022692"/>
    </source>
</evidence>
<feature type="transmembrane region" description="Helical" evidence="6">
    <location>
        <begin position="253"/>
        <end position="271"/>
    </location>
</feature>
<keyword evidence="3 6" id="KW-0812">Transmembrane</keyword>
<dbReference type="PANTHER" id="PTHR23427">
    <property type="entry name" value="SURFEIT LOCUS PROTEIN"/>
    <property type="match status" value="1"/>
</dbReference>
<dbReference type="GeneID" id="103513124"/>
<dbReference type="CTD" id="6834"/>
<dbReference type="OMA" id="WYSRDVA"/>
<dbReference type="CDD" id="cd06662">
    <property type="entry name" value="SURF1"/>
    <property type="match status" value="1"/>
</dbReference>
<dbReference type="KEGG" id="dci:103513124"/>
<dbReference type="GO" id="GO:0033617">
    <property type="term" value="P:mitochondrial respiratory chain complex IV assembly"/>
    <property type="evidence" value="ECO:0007669"/>
    <property type="project" value="TreeGrafter"/>
</dbReference>
<dbReference type="AlphaFoldDB" id="A0A1S3D7U8"/>
<name>A0A1S3D7U8_DIACI</name>
<dbReference type="InterPro" id="IPR045214">
    <property type="entry name" value="Surf1/Surf4"/>
</dbReference>
<dbReference type="STRING" id="121845.A0A1S3D7U8"/>
<feature type="transmembrane region" description="Helical" evidence="6">
    <location>
        <begin position="41"/>
        <end position="62"/>
    </location>
</feature>
<proteinExistence type="inferred from homology"/>
<evidence type="ECO:0000313" key="8">
    <source>
        <dbReference type="RefSeq" id="XP_008476156.1"/>
    </source>
</evidence>
<dbReference type="Pfam" id="PF02104">
    <property type="entry name" value="SURF1"/>
    <property type="match status" value="1"/>
</dbReference>
<comment type="function">
    <text evidence="6">Probably involved in the biogenesis of the COX complex.</text>
</comment>